<keyword evidence="2" id="KW-0539">Nucleus</keyword>
<dbReference type="Proteomes" id="UP000235786">
    <property type="component" value="Unassembled WGS sequence"/>
</dbReference>
<dbReference type="Gene3D" id="1.20.5.170">
    <property type="match status" value="1"/>
</dbReference>
<accession>A0A2J6RZP1</accession>
<dbReference type="GO" id="GO:0090575">
    <property type="term" value="C:RNA polymerase II transcription regulator complex"/>
    <property type="evidence" value="ECO:0007669"/>
    <property type="project" value="TreeGrafter"/>
</dbReference>
<dbReference type="Pfam" id="PF00170">
    <property type="entry name" value="bZIP_1"/>
    <property type="match status" value="1"/>
</dbReference>
<evidence type="ECO:0000313" key="5">
    <source>
        <dbReference type="EMBL" id="PMD43978.1"/>
    </source>
</evidence>
<dbReference type="PANTHER" id="PTHR40621:SF6">
    <property type="entry name" value="AP-1-LIKE TRANSCRIPTION FACTOR YAP1-RELATED"/>
    <property type="match status" value="1"/>
</dbReference>
<name>A0A2J6RZP1_HYAVF</name>
<dbReference type="AlphaFoldDB" id="A0A2J6RZP1"/>
<dbReference type="CDD" id="cd14688">
    <property type="entry name" value="bZIP_YAP"/>
    <property type="match status" value="1"/>
</dbReference>
<evidence type="ECO:0000256" key="2">
    <source>
        <dbReference type="ARBA" id="ARBA00023242"/>
    </source>
</evidence>
<feature type="region of interest" description="Disordered" evidence="3">
    <location>
        <begin position="1"/>
        <end position="110"/>
    </location>
</feature>
<dbReference type="PROSITE" id="PS50217">
    <property type="entry name" value="BZIP"/>
    <property type="match status" value="1"/>
</dbReference>
<feature type="non-terminal residue" evidence="5">
    <location>
        <position position="1"/>
    </location>
</feature>
<dbReference type="InterPro" id="IPR046347">
    <property type="entry name" value="bZIP_sf"/>
</dbReference>
<evidence type="ECO:0000259" key="4">
    <source>
        <dbReference type="PROSITE" id="PS50217"/>
    </source>
</evidence>
<dbReference type="GO" id="GO:0001228">
    <property type="term" value="F:DNA-binding transcription activator activity, RNA polymerase II-specific"/>
    <property type="evidence" value="ECO:0007669"/>
    <property type="project" value="TreeGrafter"/>
</dbReference>
<reference evidence="5 6" key="1">
    <citation type="submission" date="2016-04" db="EMBL/GenBank/DDBJ databases">
        <title>A degradative enzymes factory behind the ericoid mycorrhizal symbiosis.</title>
        <authorList>
            <consortium name="DOE Joint Genome Institute"/>
            <person name="Martino E."/>
            <person name="Morin E."/>
            <person name="Grelet G."/>
            <person name="Kuo A."/>
            <person name="Kohler A."/>
            <person name="Daghino S."/>
            <person name="Barry K."/>
            <person name="Choi C."/>
            <person name="Cichocki N."/>
            <person name="Clum A."/>
            <person name="Copeland A."/>
            <person name="Hainaut M."/>
            <person name="Haridas S."/>
            <person name="Labutti K."/>
            <person name="Lindquist E."/>
            <person name="Lipzen A."/>
            <person name="Khouja H.-R."/>
            <person name="Murat C."/>
            <person name="Ohm R."/>
            <person name="Olson A."/>
            <person name="Spatafora J."/>
            <person name="Veneault-Fourrey C."/>
            <person name="Henrissat B."/>
            <person name="Grigoriev I."/>
            <person name="Martin F."/>
            <person name="Perotto S."/>
        </authorList>
    </citation>
    <scope>NUCLEOTIDE SEQUENCE [LARGE SCALE GENOMIC DNA]</scope>
    <source>
        <strain evidence="5 6">F</strain>
    </source>
</reference>
<proteinExistence type="predicted"/>
<dbReference type="SUPFAM" id="SSF57959">
    <property type="entry name" value="Leucine zipper domain"/>
    <property type="match status" value="1"/>
</dbReference>
<comment type="subcellular location">
    <subcellularLocation>
        <location evidence="1">Nucleus</location>
    </subcellularLocation>
</comment>
<dbReference type="InterPro" id="IPR004827">
    <property type="entry name" value="bZIP"/>
</dbReference>
<evidence type="ECO:0000256" key="3">
    <source>
        <dbReference type="SAM" id="MobiDB-lite"/>
    </source>
</evidence>
<keyword evidence="6" id="KW-1185">Reference proteome</keyword>
<feature type="compositionally biased region" description="Polar residues" evidence="3">
    <location>
        <begin position="50"/>
        <end position="64"/>
    </location>
</feature>
<dbReference type="PANTHER" id="PTHR40621">
    <property type="entry name" value="TRANSCRIPTION FACTOR KAPC-RELATED"/>
    <property type="match status" value="1"/>
</dbReference>
<protein>
    <recommendedName>
        <fullName evidence="4">BZIP domain-containing protein</fullName>
    </recommendedName>
</protein>
<feature type="domain" description="BZIP" evidence="4">
    <location>
        <begin position="97"/>
        <end position="149"/>
    </location>
</feature>
<sequence length="167" mass="19030">MDMANTTSYSASSYSQGAASNSAYYSHHSEAPSTSYLPTTGDDVPYYYSGDTTSYDPSQLSPSAYSADPAYQYQDNDANYDLPPETDSSGRRKSSASSSKQKRQLQNRLAQRAFRERQAKQQEELHRKVRHLKEQYEDLEGKYEQLRGEHERCGRAEHRRDCNCGRS</sequence>
<dbReference type="OrthoDB" id="3553752at2759"/>
<feature type="region of interest" description="Disordered" evidence="3">
    <location>
        <begin position="147"/>
        <end position="167"/>
    </location>
</feature>
<evidence type="ECO:0000256" key="1">
    <source>
        <dbReference type="ARBA" id="ARBA00004123"/>
    </source>
</evidence>
<feature type="compositionally biased region" description="Low complexity" evidence="3">
    <location>
        <begin position="8"/>
        <end position="26"/>
    </location>
</feature>
<organism evidence="5 6">
    <name type="scientific">Hyaloscypha variabilis (strain UAMH 11265 / GT02V1 / F)</name>
    <name type="common">Meliniomyces variabilis</name>
    <dbReference type="NCBI Taxonomy" id="1149755"/>
    <lineage>
        <taxon>Eukaryota</taxon>
        <taxon>Fungi</taxon>
        <taxon>Dikarya</taxon>
        <taxon>Ascomycota</taxon>
        <taxon>Pezizomycotina</taxon>
        <taxon>Leotiomycetes</taxon>
        <taxon>Helotiales</taxon>
        <taxon>Hyaloscyphaceae</taxon>
        <taxon>Hyaloscypha</taxon>
        <taxon>Hyaloscypha variabilis</taxon>
    </lineage>
</organism>
<dbReference type="GO" id="GO:0000976">
    <property type="term" value="F:transcription cis-regulatory region binding"/>
    <property type="evidence" value="ECO:0007669"/>
    <property type="project" value="InterPro"/>
</dbReference>
<dbReference type="PROSITE" id="PS00036">
    <property type="entry name" value="BZIP_BASIC"/>
    <property type="match status" value="1"/>
</dbReference>
<dbReference type="EMBL" id="KZ613941">
    <property type="protein sequence ID" value="PMD43978.1"/>
    <property type="molecule type" value="Genomic_DNA"/>
</dbReference>
<gene>
    <name evidence="5" type="ORF">L207DRAFT_508740</name>
</gene>
<dbReference type="InterPro" id="IPR050936">
    <property type="entry name" value="AP-1-like"/>
</dbReference>
<evidence type="ECO:0000313" key="6">
    <source>
        <dbReference type="Proteomes" id="UP000235786"/>
    </source>
</evidence>